<name>A0A0U2V6N6_9MAXI</name>
<dbReference type="PANTHER" id="PTHR10715:SF0">
    <property type="entry name" value="LARGE RIBOSOMAL SUBUNIT PROTEIN EL6"/>
    <property type="match status" value="1"/>
</dbReference>
<reference evidence="9" key="1">
    <citation type="journal article" date="2015" name="Sci. Rep.">
        <title>Spliced leader RNA trans-splicing discovered in copepods.</title>
        <authorList>
            <person name="Yang F."/>
            <person name="Xu D."/>
            <person name="Zhuang Y."/>
            <person name="Yi X."/>
            <person name="Huang Y."/>
            <person name="Chen H."/>
            <person name="Lin S."/>
            <person name="Campbell D.A."/>
            <person name="Sturm N.R."/>
            <person name="Liu G."/>
            <person name="Zhang H."/>
        </authorList>
    </citation>
    <scope>NUCLEOTIDE SEQUENCE</scope>
</reference>
<dbReference type="GO" id="GO:0022625">
    <property type="term" value="C:cytosolic large ribosomal subunit"/>
    <property type="evidence" value="ECO:0007669"/>
    <property type="project" value="TreeGrafter"/>
</dbReference>
<evidence type="ECO:0000256" key="6">
    <source>
        <dbReference type="ARBA" id="ARBA00035351"/>
    </source>
</evidence>
<dbReference type="InterPro" id="IPR005568">
    <property type="entry name" value="Ribosomal_uL6_N"/>
</dbReference>
<dbReference type="SUPFAM" id="SSF50104">
    <property type="entry name" value="Translation proteins SH3-like domain"/>
    <property type="match status" value="1"/>
</dbReference>
<dbReference type="EMBL" id="KT754779">
    <property type="protein sequence ID" value="ALS04613.1"/>
    <property type="molecule type" value="mRNA"/>
</dbReference>
<dbReference type="GO" id="GO:0000027">
    <property type="term" value="P:ribosomal large subunit assembly"/>
    <property type="evidence" value="ECO:0007669"/>
    <property type="project" value="TreeGrafter"/>
</dbReference>
<dbReference type="FunFam" id="2.30.30.30:FF:000014">
    <property type="entry name" value="60S ribosomal protein L6"/>
    <property type="match status" value="1"/>
</dbReference>
<keyword evidence="3" id="KW-0687">Ribonucleoprotein</keyword>
<comment type="subunit">
    <text evidence="7">Component of the large ribosomal subunit. May bind IPO9 with low affinity.</text>
</comment>
<sequence length="253" mass="28479">MAKNKNKGKPRNYALDSGVYRFSASKMFHKKAIHKFLKKTVAKKPADKKPVFVEKKIKGDKNGGTRMVRVKKLTNNVPTMDVKTCILHTKRKSVFSKHSRKLRPSLTPGVVAIILAGVHKGKRVVALKQLETGLLLITGPLKLNGCPLRRINQRYLLATKTSINVSGVKVPETINDKYFARVKSDNKVKKDGNIFENKKEDYKPSEQRKADRASVDKQVLEAIKKHPQGAALKSYFKAGFGLNKGEYPHKMIF</sequence>
<proteinExistence type="evidence at transcript level"/>
<evidence type="ECO:0000256" key="5">
    <source>
        <dbReference type="ARBA" id="ARBA00035233"/>
    </source>
</evidence>
<evidence type="ECO:0000256" key="4">
    <source>
        <dbReference type="ARBA" id="ARBA00034092"/>
    </source>
</evidence>
<keyword evidence="2 9" id="KW-0689">Ribosomal protein</keyword>
<feature type="domain" description="Large ribosomal subunit protein uL6 N-terminal" evidence="8">
    <location>
        <begin position="2"/>
        <end position="56"/>
    </location>
</feature>
<comment type="function">
    <text evidence="4">Component of the large ribosomal subunit. The ribosome is a large ribonucleoprotein complex responsible for the synthesis of proteins in the cell.</text>
</comment>
<comment type="similarity">
    <text evidence="1">Belongs to the eukaryotic ribosomal protein eL6 family.</text>
</comment>
<evidence type="ECO:0000313" key="9">
    <source>
        <dbReference type="EMBL" id="ALS04613.1"/>
    </source>
</evidence>
<dbReference type="InterPro" id="IPR041997">
    <property type="entry name" value="Ribosomal_eL6_KOW"/>
</dbReference>
<dbReference type="InterPro" id="IPR008991">
    <property type="entry name" value="Translation_prot_SH3-like_sf"/>
</dbReference>
<protein>
    <recommendedName>
        <fullName evidence="5">Large ribosomal subunit protein eL6</fullName>
    </recommendedName>
    <alternativeName>
        <fullName evidence="6">60S ribosomal protein L6</fullName>
    </alternativeName>
</protein>
<evidence type="ECO:0000256" key="2">
    <source>
        <dbReference type="ARBA" id="ARBA00022980"/>
    </source>
</evidence>
<evidence type="ECO:0000256" key="3">
    <source>
        <dbReference type="ARBA" id="ARBA00023274"/>
    </source>
</evidence>
<evidence type="ECO:0000256" key="1">
    <source>
        <dbReference type="ARBA" id="ARBA00010592"/>
    </source>
</evidence>
<evidence type="ECO:0000259" key="8">
    <source>
        <dbReference type="Pfam" id="PF03868"/>
    </source>
</evidence>
<dbReference type="Gene3D" id="2.30.30.30">
    <property type="match status" value="1"/>
</dbReference>
<dbReference type="GO" id="GO:0003735">
    <property type="term" value="F:structural constituent of ribosome"/>
    <property type="evidence" value="ECO:0007669"/>
    <property type="project" value="InterPro"/>
</dbReference>
<dbReference type="InterPro" id="IPR014722">
    <property type="entry name" value="Rib_uL2_dom2"/>
</dbReference>
<dbReference type="CDD" id="cd13156">
    <property type="entry name" value="KOW_RPL6"/>
    <property type="match status" value="1"/>
</dbReference>
<dbReference type="PANTHER" id="PTHR10715">
    <property type="entry name" value="60S RIBOSOMAL PROTEIN L6"/>
    <property type="match status" value="1"/>
</dbReference>
<dbReference type="Pfam" id="PF03868">
    <property type="entry name" value="Ribosomal_L6e_N"/>
    <property type="match status" value="1"/>
</dbReference>
<dbReference type="AlphaFoldDB" id="A0A0U2V6N6"/>
<dbReference type="GO" id="GO:0002181">
    <property type="term" value="P:cytoplasmic translation"/>
    <property type="evidence" value="ECO:0007669"/>
    <property type="project" value="TreeGrafter"/>
</dbReference>
<accession>A0A0U2V6N6</accession>
<evidence type="ECO:0000256" key="7">
    <source>
        <dbReference type="ARBA" id="ARBA00046388"/>
    </source>
</evidence>
<dbReference type="Pfam" id="PF01159">
    <property type="entry name" value="Ribosomal_L6e"/>
    <property type="match status" value="1"/>
</dbReference>
<dbReference type="GO" id="GO:0003723">
    <property type="term" value="F:RNA binding"/>
    <property type="evidence" value="ECO:0007669"/>
    <property type="project" value="TreeGrafter"/>
</dbReference>
<organism evidence="9">
    <name type="scientific">Pseudodiaptomus poplesia</name>
    <dbReference type="NCBI Taxonomy" id="213370"/>
    <lineage>
        <taxon>Eukaryota</taxon>
        <taxon>Metazoa</taxon>
        <taxon>Ecdysozoa</taxon>
        <taxon>Arthropoda</taxon>
        <taxon>Crustacea</taxon>
        <taxon>Multicrustacea</taxon>
        <taxon>Hexanauplia</taxon>
        <taxon>Copepoda</taxon>
        <taxon>Calanoida</taxon>
        <taxon>Pseudodiaptomidae</taxon>
        <taxon>Pseudodiaptomus</taxon>
    </lineage>
</organism>
<dbReference type="InterPro" id="IPR000915">
    <property type="entry name" value="60S_ribosomal_eL6"/>
</dbReference>